<dbReference type="PANTHER" id="PTHR24567">
    <property type="entry name" value="CRP FAMILY TRANSCRIPTIONAL REGULATORY PROTEIN"/>
    <property type="match status" value="1"/>
</dbReference>
<feature type="domain" description="HTH crp-type" evidence="5">
    <location>
        <begin position="146"/>
        <end position="221"/>
    </location>
</feature>
<evidence type="ECO:0000259" key="4">
    <source>
        <dbReference type="PROSITE" id="PS50042"/>
    </source>
</evidence>
<dbReference type="Proteomes" id="UP000783253">
    <property type="component" value="Unassembled WGS sequence"/>
</dbReference>
<evidence type="ECO:0000256" key="3">
    <source>
        <dbReference type="ARBA" id="ARBA00023163"/>
    </source>
</evidence>
<evidence type="ECO:0000256" key="1">
    <source>
        <dbReference type="ARBA" id="ARBA00023015"/>
    </source>
</evidence>
<evidence type="ECO:0000313" key="6">
    <source>
        <dbReference type="EMBL" id="MBX7456819.1"/>
    </source>
</evidence>
<keyword evidence="2" id="KW-0238">DNA-binding</keyword>
<dbReference type="PROSITE" id="PS50042">
    <property type="entry name" value="CNMP_BINDING_3"/>
    <property type="match status" value="1"/>
</dbReference>
<dbReference type="SUPFAM" id="SSF46785">
    <property type="entry name" value="Winged helix' DNA-binding domain"/>
    <property type="match status" value="1"/>
</dbReference>
<proteinExistence type="predicted"/>
<dbReference type="InterPro" id="IPR036390">
    <property type="entry name" value="WH_DNA-bd_sf"/>
</dbReference>
<comment type="caution">
    <text evidence="6">The sequence shown here is derived from an EMBL/GenBank/DDBJ whole genome shotgun (WGS) entry which is preliminary data.</text>
</comment>
<evidence type="ECO:0000313" key="7">
    <source>
        <dbReference type="Proteomes" id="UP000783253"/>
    </source>
</evidence>
<keyword evidence="1" id="KW-0805">Transcription regulation</keyword>
<keyword evidence="3" id="KW-0804">Transcription</keyword>
<dbReference type="RefSeq" id="WP_221572248.1">
    <property type="nucleotide sequence ID" value="NZ_JAIGNK010000001.1"/>
</dbReference>
<dbReference type="PROSITE" id="PS51063">
    <property type="entry name" value="HTH_CRP_2"/>
    <property type="match status" value="1"/>
</dbReference>
<dbReference type="PRINTS" id="PR00034">
    <property type="entry name" value="HTHCRP"/>
</dbReference>
<protein>
    <submittedName>
        <fullName evidence="6">Crp/Fnr family transcriptional regulator</fullName>
    </submittedName>
</protein>
<dbReference type="InterPro" id="IPR050397">
    <property type="entry name" value="Env_Response_Regulators"/>
</dbReference>
<dbReference type="InterPro" id="IPR012318">
    <property type="entry name" value="HTH_CRP"/>
</dbReference>
<dbReference type="CDD" id="cd00092">
    <property type="entry name" value="HTH_CRP"/>
    <property type="match status" value="1"/>
</dbReference>
<dbReference type="EMBL" id="JAIGNK010000001">
    <property type="protein sequence ID" value="MBX7456819.1"/>
    <property type="molecule type" value="Genomic_DNA"/>
</dbReference>
<keyword evidence="7" id="KW-1185">Reference proteome</keyword>
<dbReference type="Pfam" id="PF00027">
    <property type="entry name" value="cNMP_binding"/>
    <property type="match status" value="1"/>
</dbReference>
<dbReference type="PROSITE" id="PS00042">
    <property type="entry name" value="HTH_CRP_1"/>
    <property type="match status" value="1"/>
</dbReference>
<dbReference type="InterPro" id="IPR000595">
    <property type="entry name" value="cNMP-bd_dom"/>
</dbReference>
<dbReference type="PANTHER" id="PTHR24567:SF28">
    <property type="entry name" value="LISTERIOLYSIN REGULATORY PROTEIN"/>
    <property type="match status" value="1"/>
</dbReference>
<dbReference type="Pfam" id="PF13545">
    <property type="entry name" value="HTH_Crp_2"/>
    <property type="match status" value="1"/>
</dbReference>
<dbReference type="CDD" id="cd00038">
    <property type="entry name" value="CAP_ED"/>
    <property type="match status" value="1"/>
</dbReference>
<dbReference type="Gene3D" id="2.60.120.10">
    <property type="entry name" value="Jelly Rolls"/>
    <property type="match status" value="1"/>
</dbReference>
<dbReference type="SUPFAM" id="SSF51206">
    <property type="entry name" value="cAMP-binding domain-like"/>
    <property type="match status" value="1"/>
</dbReference>
<dbReference type="InterPro" id="IPR014710">
    <property type="entry name" value="RmlC-like_jellyroll"/>
</dbReference>
<dbReference type="SMART" id="SM00100">
    <property type="entry name" value="cNMP"/>
    <property type="match status" value="1"/>
</dbReference>
<name>A0ABS7IYD3_9SPHN</name>
<dbReference type="InterPro" id="IPR018490">
    <property type="entry name" value="cNMP-bd_dom_sf"/>
</dbReference>
<organism evidence="6 7">
    <name type="scientific">Qipengyuania polymorpha</name>
    <dbReference type="NCBI Taxonomy" id="2867234"/>
    <lineage>
        <taxon>Bacteria</taxon>
        <taxon>Pseudomonadati</taxon>
        <taxon>Pseudomonadota</taxon>
        <taxon>Alphaproteobacteria</taxon>
        <taxon>Sphingomonadales</taxon>
        <taxon>Erythrobacteraceae</taxon>
        <taxon>Qipengyuania</taxon>
    </lineage>
</organism>
<gene>
    <name evidence="6" type="ORF">K3152_01020</name>
</gene>
<dbReference type="InterPro" id="IPR036388">
    <property type="entry name" value="WH-like_DNA-bd_sf"/>
</dbReference>
<accession>A0ABS7IYD3</accession>
<feature type="domain" description="Cyclic nucleotide-binding" evidence="4">
    <location>
        <begin position="19"/>
        <end position="86"/>
    </location>
</feature>
<dbReference type="InterPro" id="IPR018335">
    <property type="entry name" value="Tscrpt_reg_HTH_Crp-type_CS"/>
</dbReference>
<reference evidence="6 7" key="1">
    <citation type="submission" date="2021-08" db="EMBL/GenBank/DDBJ databases">
        <title>Comparative Genomics Analysis of the Genus Qipengyuania Reveals Extensive Genetic Diversity and Metabolic Versatility, Including the Description of Fifteen Novel Species.</title>
        <authorList>
            <person name="Liu Y."/>
        </authorList>
    </citation>
    <scope>NUCLEOTIDE SEQUENCE [LARGE SCALE GENOMIC DNA]</scope>
    <source>
        <strain evidence="6 7">1NDH17</strain>
    </source>
</reference>
<evidence type="ECO:0000256" key="2">
    <source>
        <dbReference type="ARBA" id="ARBA00023125"/>
    </source>
</evidence>
<dbReference type="Gene3D" id="1.10.10.10">
    <property type="entry name" value="Winged helix-like DNA-binding domain superfamily/Winged helix DNA-binding domain"/>
    <property type="match status" value="1"/>
</dbReference>
<sequence length="226" mass="24539">MSLACDTCPVRDRAACAVLEEDQRDELAKAGRTRTLSKGETLFTAGESLAACATLKKGALKITSTDIDGRERILSLVHPSGFIGEMFGPYMRHDVVALGDAELCVFSGPDFQRAIERYPRLGQALLRRTQEDLFASRELLALTGNASAETRVAGALVSFARAASDSPCHLATRFDLPLSRGELADMLGLTIETVSRMLTRFEREGAIRRTGKRGIELIDPALLPLS</sequence>
<evidence type="ECO:0000259" key="5">
    <source>
        <dbReference type="PROSITE" id="PS51063"/>
    </source>
</evidence>
<dbReference type="SMART" id="SM00419">
    <property type="entry name" value="HTH_CRP"/>
    <property type="match status" value="1"/>
</dbReference>